<evidence type="ECO:0000313" key="1">
    <source>
        <dbReference type="EMBL" id="VDZ99141.1"/>
    </source>
</evidence>
<dbReference type="EMBL" id="LR134140">
    <property type="protein sequence ID" value="VDZ99141.1"/>
    <property type="molecule type" value="Genomic_DNA"/>
</dbReference>
<organism evidence="1 2">
    <name type="scientific">Salmonella enterica I</name>
    <dbReference type="NCBI Taxonomy" id="59201"/>
    <lineage>
        <taxon>Bacteria</taxon>
        <taxon>Pseudomonadati</taxon>
        <taxon>Pseudomonadota</taxon>
        <taxon>Gammaproteobacteria</taxon>
        <taxon>Enterobacterales</taxon>
        <taxon>Enterobacteriaceae</taxon>
        <taxon>Salmonella</taxon>
    </lineage>
</organism>
<dbReference type="AlphaFoldDB" id="A0A447N750"/>
<dbReference type="Proteomes" id="UP000282086">
    <property type="component" value="Chromosome"/>
</dbReference>
<sequence>MFNNAISVALQWMLQPERGHFTQTVVKNITCANFFNLQRKIGP</sequence>
<protein>
    <submittedName>
        <fullName evidence="1">Uncharacterized protein</fullName>
    </submittedName>
</protein>
<name>A0A447N750_SALET</name>
<accession>A0A447N750</accession>
<evidence type="ECO:0000313" key="2">
    <source>
        <dbReference type="Proteomes" id="UP000282086"/>
    </source>
</evidence>
<reference evidence="1 2" key="1">
    <citation type="submission" date="2018-12" db="EMBL/GenBank/DDBJ databases">
        <authorList>
            <consortium name="Pathogen Informatics"/>
        </authorList>
    </citation>
    <scope>NUCLEOTIDE SEQUENCE [LARGE SCALE GENOMIC DNA]</scope>
    <source>
        <strain evidence="1 2">NCTC129</strain>
    </source>
</reference>
<proteinExistence type="predicted"/>
<gene>
    <name evidence="1" type="ORF">NCTC129_05444</name>
</gene>